<evidence type="ECO:0000256" key="1">
    <source>
        <dbReference type="SAM" id="MobiDB-lite"/>
    </source>
</evidence>
<dbReference type="Proteomes" id="UP000708208">
    <property type="component" value="Unassembled WGS sequence"/>
</dbReference>
<feature type="region of interest" description="Disordered" evidence="1">
    <location>
        <begin position="41"/>
        <end position="85"/>
    </location>
</feature>
<keyword evidence="4" id="KW-1185">Reference proteome</keyword>
<proteinExistence type="predicted"/>
<keyword evidence="2" id="KW-0732">Signal</keyword>
<feature type="signal peptide" evidence="2">
    <location>
        <begin position="1"/>
        <end position="23"/>
    </location>
</feature>
<dbReference type="EMBL" id="CAJVCH010003783">
    <property type="protein sequence ID" value="CAG7650278.1"/>
    <property type="molecule type" value="Genomic_DNA"/>
</dbReference>
<name>A0A8J2J2F7_9HEXA</name>
<accession>A0A8J2J2F7</accession>
<evidence type="ECO:0000313" key="3">
    <source>
        <dbReference type="EMBL" id="CAG7650278.1"/>
    </source>
</evidence>
<sequence>MVAPIRTILATLVIVTLWNSISAATTNDNNVLVECTNDSCDPEKVKDSIGEISMPRHNHTDDESIHHVHSLTEPSSSSEESSSRVRRGIFTGFKNRIDKIGNKVKSVKDTAKKGVHKLKNKMRLL</sequence>
<dbReference type="AlphaFoldDB" id="A0A8J2J2F7"/>
<reference evidence="3" key="1">
    <citation type="submission" date="2021-06" db="EMBL/GenBank/DDBJ databases">
        <authorList>
            <person name="Hodson N. C."/>
            <person name="Mongue J. A."/>
            <person name="Jaron S. K."/>
        </authorList>
    </citation>
    <scope>NUCLEOTIDE SEQUENCE</scope>
</reference>
<organism evidence="3 4">
    <name type="scientific">Allacma fusca</name>
    <dbReference type="NCBI Taxonomy" id="39272"/>
    <lineage>
        <taxon>Eukaryota</taxon>
        <taxon>Metazoa</taxon>
        <taxon>Ecdysozoa</taxon>
        <taxon>Arthropoda</taxon>
        <taxon>Hexapoda</taxon>
        <taxon>Collembola</taxon>
        <taxon>Symphypleona</taxon>
        <taxon>Sminthuridae</taxon>
        <taxon>Allacma</taxon>
    </lineage>
</organism>
<feature type="chain" id="PRO_5035219954" evidence="2">
    <location>
        <begin position="24"/>
        <end position="125"/>
    </location>
</feature>
<gene>
    <name evidence="3" type="ORF">AFUS01_LOCUS715</name>
</gene>
<comment type="caution">
    <text evidence="3">The sequence shown here is derived from an EMBL/GenBank/DDBJ whole genome shotgun (WGS) entry which is preliminary data.</text>
</comment>
<evidence type="ECO:0000313" key="4">
    <source>
        <dbReference type="Proteomes" id="UP000708208"/>
    </source>
</evidence>
<evidence type="ECO:0000256" key="2">
    <source>
        <dbReference type="SAM" id="SignalP"/>
    </source>
</evidence>
<protein>
    <submittedName>
        <fullName evidence="3">Uncharacterized protein</fullName>
    </submittedName>
</protein>